<comment type="caution">
    <text evidence="2">The sequence shown here is derived from an EMBL/GenBank/DDBJ whole genome shotgun (WGS) entry which is preliminary data.</text>
</comment>
<feature type="non-terminal residue" evidence="2">
    <location>
        <position position="1"/>
    </location>
</feature>
<name>A0A7J6KIN5_PERCH</name>
<evidence type="ECO:0000259" key="1">
    <source>
        <dbReference type="PROSITE" id="PS50053"/>
    </source>
</evidence>
<dbReference type="SUPFAM" id="SSF54236">
    <property type="entry name" value="Ubiquitin-like"/>
    <property type="match status" value="2"/>
</dbReference>
<feature type="domain" description="Ubiquitin-like" evidence="1">
    <location>
        <begin position="35"/>
        <end position="93"/>
    </location>
</feature>
<dbReference type="EMBL" id="JAAPAO010002932">
    <property type="protein sequence ID" value="KAF4646998.1"/>
    <property type="molecule type" value="Genomic_DNA"/>
</dbReference>
<organism evidence="2 3">
    <name type="scientific">Perkinsus chesapeaki</name>
    <name type="common">Clam parasite</name>
    <name type="synonym">Perkinsus andrewsi</name>
    <dbReference type="NCBI Taxonomy" id="330153"/>
    <lineage>
        <taxon>Eukaryota</taxon>
        <taxon>Sar</taxon>
        <taxon>Alveolata</taxon>
        <taxon>Perkinsozoa</taxon>
        <taxon>Perkinsea</taxon>
        <taxon>Perkinsida</taxon>
        <taxon>Perkinsidae</taxon>
        <taxon>Perkinsus</taxon>
    </lineage>
</organism>
<dbReference type="InterPro" id="IPR029071">
    <property type="entry name" value="Ubiquitin-like_domsf"/>
</dbReference>
<reference evidence="2 3" key="1">
    <citation type="submission" date="2020-04" db="EMBL/GenBank/DDBJ databases">
        <title>Perkinsus chesapeaki whole genome sequence.</title>
        <authorList>
            <person name="Bogema D.R."/>
        </authorList>
    </citation>
    <scope>NUCLEOTIDE SEQUENCE [LARGE SCALE GENOMIC DNA]</scope>
    <source>
        <strain evidence="2">ATCC PRA-425</strain>
    </source>
</reference>
<gene>
    <name evidence="2" type="primary">UBI4</name>
    <name evidence="2" type="ORF">FOL47_005248</name>
</gene>
<dbReference type="PROSITE" id="PS50053">
    <property type="entry name" value="UBIQUITIN_2"/>
    <property type="match status" value="2"/>
</dbReference>
<sequence>EVLYGDKALDGDGPLSELVTSRIDISAQLRLKGYVKVFVETQTAQAFVCHMLSSDTVIDLKREIKIASGITEEYQDLTYNGLEMADENSLRACFGDGHLDHYAVFLSHGDFLRVEVDGGASGKATVYVKNSDTVVSLKTKLHLEGGRHKDARVLYHNGKEMKDGESLRLFNPNGDFVIRLTMKLQMMHVNLHDVADNKIFAITLPKTSS</sequence>
<dbReference type="Gene3D" id="3.10.20.90">
    <property type="entry name" value="Phosphatidylinositol 3-kinase Catalytic Subunit, Chain A, domain 1"/>
    <property type="match status" value="2"/>
</dbReference>
<evidence type="ECO:0000313" key="2">
    <source>
        <dbReference type="EMBL" id="KAF4646998.1"/>
    </source>
</evidence>
<accession>A0A7J6KIN5</accession>
<dbReference type="Pfam" id="PF00240">
    <property type="entry name" value="ubiquitin"/>
    <property type="match status" value="2"/>
</dbReference>
<dbReference type="InterPro" id="IPR000626">
    <property type="entry name" value="Ubiquitin-like_dom"/>
</dbReference>
<feature type="domain" description="Ubiquitin-like" evidence="1">
    <location>
        <begin position="112"/>
        <end position="183"/>
    </location>
</feature>
<dbReference type="OrthoDB" id="428577at2759"/>
<keyword evidence="3" id="KW-1185">Reference proteome</keyword>
<proteinExistence type="predicted"/>
<dbReference type="CDD" id="cd17039">
    <property type="entry name" value="Ubl_ubiquitin_like"/>
    <property type="match status" value="2"/>
</dbReference>
<evidence type="ECO:0000313" key="3">
    <source>
        <dbReference type="Proteomes" id="UP000591131"/>
    </source>
</evidence>
<feature type="non-terminal residue" evidence="2">
    <location>
        <position position="209"/>
    </location>
</feature>
<dbReference type="AlphaFoldDB" id="A0A7J6KIN5"/>
<protein>
    <submittedName>
        <fullName evidence="2">Ubiquitin</fullName>
    </submittedName>
</protein>
<dbReference type="Proteomes" id="UP000591131">
    <property type="component" value="Unassembled WGS sequence"/>
</dbReference>